<gene>
    <name evidence="2" type="ORF">IDAT_06835</name>
</gene>
<evidence type="ECO:0000313" key="2">
    <source>
        <dbReference type="EMBL" id="KFZ28906.1"/>
    </source>
</evidence>
<feature type="transmembrane region" description="Helical" evidence="1">
    <location>
        <begin position="51"/>
        <end position="74"/>
    </location>
</feature>
<evidence type="ECO:0000313" key="3">
    <source>
        <dbReference type="Proteomes" id="UP000053718"/>
    </source>
</evidence>
<sequence>MSKQVPQQSLDQLITAAREGDVQPTPSRDLWAGIEHHLQRRVAAKPQRRSWLAFTWATAACLVLAVGGVTFYGMQSPQLAQQAPQVALLTMLNQQHEQQRQQLVTHYQTVGMQQSSDYVDAELQQLRTSIQTVSAQLVAEPDNQALWQLLQWLYDKELELLSSQFTVSNSKQLQQI</sequence>
<keyword evidence="1" id="KW-0472">Membrane</keyword>
<dbReference type="RefSeq" id="WP_034732174.1">
    <property type="nucleotide sequence ID" value="NZ_JPIN01000006.1"/>
</dbReference>
<proteinExistence type="predicted"/>
<dbReference type="Proteomes" id="UP000053718">
    <property type="component" value="Unassembled WGS sequence"/>
</dbReference>
<name>A0A094J8K3_9GAMM</name>
<dbReference type="STRING" id="1517416.IDAT_06835"/>
<accession>A0A094J8K3</accession>
<comment type="caution">
    <text evidence="2">The sequence shown here is derived from an EMBL/GenBank/DDBJ whole genome shotgun (WGS) entry which is preliminary data.</text>
</comment>
<dbReference type="AlphaFoldDB" id="A0A094J8K3"/>
<dbReference type="eggNOG" id="ENOG5032SC5">
    <property type="taxonomic scope" value="Bacteria"/>
</dbReference>
<dbReference type="EMBL" id="JPIN01000006">
    <property type="protein sequence ID" value="KFZ28906.1"/>
    <property type="molecule type" value="Genomic_DNA"/>
</dbReference>
<evidence type="ECO:0000256" key="1">
    <source>
        <dbReference type="SAM" id="Phobius"/>
    </source>
</evidence>
<protein>
    <submittedName>
        <fullName evidence="2">Uncharacterized protein</fullName>
    </submittedName>
</protein>
<reference evidence="2 3" key="1">
    <citation type="submission" date="2014-06" db="EMBL/GenBank/DDBJ databases">
        <title>Draft genome sequence of Idiomarina sp. MCCC 1A10513.</title>
        <authorList>
            <person name="Du J."/>
            <person name="Lai Q."/>
            <person name="Shao Z."/>
        </authorList>
    </citation>
    <scope>NUCLEOTIDE SEQUENCE [LARGE SCALE GENOMIC DNA]</scope>
    <source>
        <strain evidence="2 3">MCCC 1A10513</strain>
    </source>
</reference>
<organism evidence="2 3">
    <name type="scientific">Pseudidiomarina atlantica</name>
    <dbReference type="NCBI Taxonomy" id="1517416"/>
    <lineage>
        <taxon>Bacteria</taxon>
        <taxon>Pseudomonadati</taxon>
        <taxon>Pseudomonadota</taxon>
        <taxon>Gammaproteobacteria</taxon>
        <taxon>Alteromonadales</taxon>
        <taxon>Idiomarinaceae</taxon>
        <taxon>Pseudidiomarina</taxon>
    </lineage>
</organism>
<keyword evidence="1" id="KW-0812">Transmembrane</keyword>
<dbReference type="OrthoDB" id="6227277at2"/>
<keyword evidence="3" id="KW-1185">Reference proteome</keyword>
<keyword evidence="1" id="KW-1133">Transmembrane helix</keyword>